<gene>
    <name evidence="3" type="ORF">A4R26_20145</name>
</gene>
<name>A0A1V9FPK9_9BACT</name>
<dbReference type="Pfam" id="PF01075">
    <property type="entry name" value="Glyco_transf_9"/>
    <property type="match status" value="1"/>
</dbReference>
<dbReference type="GO" id="GO:0005829">
    <property type="term" value="C:cytosol"/>
    <property type="evidence" value="ECO:0007669"/>
    <property type="project" value="TreeGrafter"/>
</dbReference>
<evidence type="ECO:0000256" key="1">
    <source>
        <dbReference type="ARBA" id="ARBA00022676"/>
    </source>
</evidence>
<reference evidence="4" key="1">
    <citation type="submission" date="2016-04" db="EMBL/GenBank/DDBJ databases">
        <authorList>
            <person name="Chen L."/>
            <person name="Zhuang W."/>
            <person name="Wang G."/>
        </authorList>
    </citation>
    <scope>NUCLEOTIDE SEQUENCE [LARGE SCALE GENOMIC DNA]</scope>
    <source>
        <strain evidence="4">208</strain>
    </source>
</reference>
<dbReference type="InterPro" id="IPR002201">
    <property type="entry name" value="Glyco_trans_9"/>
</dbReference>
<dbReference type="InterPro" id="IPR051199">
    <property type="entry name" value="LPS_LOS_Heptosyltrfase"/>
</dbReference>
<dbReference type="STRING" id="550983.A4R26_20145"/>
<dbReference type="RefSeq" id="WP_081164380.1">
    <property type="nucleotide sequence ID" value="NZ_LWBP01000156.1"/>
</dbReference>
<dbReference type="EMBL" id="LWBP01000156">
    <property type="protein sequence ID" value="OQP60270.1"/>
    <property type="molecule type" value="Genomic_DNA"/>
</dbReference>
<keyword evidence="4" id="KW-1185">Reference proteome</keyword>
<organism evidence="3 4">
    <name type="scientific">Niastella populi</name>
    <dbReference type="NCBI Taxonomy" id="550983"/>
    <lineage>
        <taxon>Bacteria</taxon>
        <taxon>Pseudomonadati</taxon>
        <taxon>Bacteroidota</taxon>
        <taxon>Chitinophagia</taxon>
        <taxon>Chitinophagales</taxon>
        <taxon>Chitinophagaceae</taxon>
        <taxon>Niastella</taxon>
    </lineage>
</organism>
<sequence>MTKILLIKTGAAGDVVRTTVLLNALQGSVTWVIDSRYQGILPARHPNLHRVVTLDNALTTLQHEIFDHTISLEEDAACALLASRVPTKKLTGISLENKKLTYTPDSAPWYDMSLVSSLGASCANEAKRRNTATFQQLVLSMFNLPFNGEQYCIYRNNHIRPVPKVIGIETRVGARWPNKGWSGYPALITKLQALGYTIKLLEQRDSITEYLDDIASCSFLISGDTLAMHVAIAYHIPSIAIFNCTSAAEIHDYGTLKKVVSPLLHQAFYKTSFSQAVIDSVAPNEVFNIFLQHSGISPLQKA</sequence>
<dbReference type="Gene3D" id="3.40.50.2000">
    <property type="entry name" value="Glycogen Phosphorylase B"/>
    <property type="match status" value="2"/>
</dbReference>
<dbReference type="OrthoDB" id="9768048at2"/>
<dbReference type="GO" id="GO:0008713">
    <property type="term" value="F:ADP-heptose-lipopolysaccharide heptosyltransferase activity"/>
    <property type="evidence" value="ECO:0007669"/>
    <property type="project" value="TreeGrafter"/>
</dbReference>
<dbReference type="PANTHER" id="PTHR30160">
    <property type="entry name" value="TETRAACYLDISACCHARIDE 4'-KINASE-RELATED"/>
    <property type="match status" value="1"/>
</dbReference>
<keyword evidence="1" id="KW-0328">Glycosyltransferase</keyword>
<keyword evidence="2" id="KW-0808">Transferase</keyword>
<evidence type="ECO:0000313" key="4">
    <source>
        <dbReference type="Proteomes" id="UP000192276"/>
    </source>
</evidence>
<comment type="caution">
    <text evidence="3">The sequence shown here is derived from an EMBL/GenBank/DDBJ whole genome shotgun (WGS) entry which is preliminary data.</text>
</comment>
<dbReference type="AlphaFoldDB" id="A0A1V9FPK9"/>
<accession>A0A1V9FPK9</accession>
<evidence type="ECO:0000313" key="3">
    <source>
        <dbReference type="EMBL" id="OQP60270.1"/>
    </source>
</evidence>
<dbReference type="GO" id="GO:0009244">
    <property type="term" value="P:lipopolysaccharide core region biosynthetic process"/>
    <property type="evidence" value="ECO:0007669"/>
    <property type="project" value="TreeGrafter"/>
</dbReference>
<protein>
    <recommendedName>
        <fullName evidence="5">Glycosyl transferase family 9</fullName>
    </recommendedName>
</protein>
<dbReference type="Proteomes" id="UP000192276">
    <property type="component" value="Unassembled WGS sequence"/>
</dbReference>
<proteinExistence type="predicted"/>
<dbReference type="SUPFAM" id="SSF53756">
    <property type="entry name" value="UDP-Glycosyltransferase/glycogen phosphorylase"/>
    <property type="match status" value="1"/>
</dbReference>
<evidence type="ECO:0008006" key="5">
    <source>
        <dbReference type="Google" id="ProtNLM"/>
    </source>
</evidence>
<evidence type="ECO:0000256" key="2">
    <source>
        <dbReference type="ARBA" id="ARBA00022679"/>
    </source>
</evidence>